<dbReference type="Pfam" id="PF09509">
    <property type="entry name" value="Hypoth_Ymh"/>
    <property type="match status" value="1"/>
</dbReference>
<organism evidence="2 3">
    <name type="scientific">Rhodococcus pyridinivorans SB3094</name>
    <dbReference type="NCBI Taxonomy" id="1435356"/>
    <lineage>
        <taxon>Bacteria</taxon>
        <taxon>Bacillati</taxon>
        <taxon>Actinomycetota</taxon>
        <taxon>Actinomycetes</taxon>
        <taxon>Mycobacteriales</taxon>
        <taxon>Nocardiaceae</taxon>
        <taxon>Rhodococcus</taxon>
    </lineage>
</organism>
<evidence type="ECO:0000313" key="3">
    <source>
        <dbReference type="Proteomes" id="UP000018781"/>
    </source>
</evidence>
<dbReference type="HOGENOM" id="CLU_2847020_0_0_11"/>
<geneLocation type="plasmid" evidence="3">
    <name>1</name>
</geneLocation>
<feature type="domain" description="Conserved hypothetical protein CHP02391" evidence="1">
    <location>
        <begin position="2"/>
        <end position="48"/>
    </location>
</feature>
<dbReference type="InterPro" id="IPR012654">
    <property type="entry name" value="CHP02391"/>
</dbReference>
<accession>V9XQM1</accession>
<dbReference type="Proteomes" id="UP000018781">
    <property type="component" value="Plasmid unnamed"/>
</dbReference>
<evidence type="ECO:0000259" key="1">
    <source>
        <dbReference type="Pfam" id="PF09509"/>
    </source>
</evidence>
<dbReference type="KEGG" id="rpy:Y013_26480"/>
<evidence type="ECO:0000313" key="2">
    <source>
        <dbReference type="EMBL" id="AHD24344.1"/>
    </source>
</evidence>
<keyword evidence="2" id="KW-0614">Plasmid</keyword>
<proteinExistence type="predicted"/>
<name>V9XQM1_9NOCA</name>
<dbReference type="EMBL" id="CP006997">
    <property type="protein sequence ID" value="AHD24344.1"/>
    <property type="molecule type" value="Genomic_DNA"/>
</dbReference>
<gene>
    <name evidence="2" type="ORF">Y013_26480</name>
</gene>
<dbReference type="AlphaFoldDB" id="V9XQM1"/>
<reference evidence="2 3" key="1">
    <citation type="journal article" date="2014" name="Genome Announc.">
        <title>Complete Genome of Rhodococcus pyridinivorans SB3094, a Methyl-Ethyl-Ketone-Degrading Bacterium Used for Bioaugmentation.</title>
        <authorList>
            <person name="Dueholm M.S."/>
            <person name="Albertsen M."/>
            <person name="D'Imperio S."/>
            <person name="Tale V.P."/>
            <person name="Lewis D."/>
            <person name="Nielsen P.H."/>
            <person name="Nielsen J.L."/>
        </authorList>
    </citation>
    <scope>NUCLEOTIDE SEQUENCE [LARGE SCALE GENOMIC DNA]</scope>
    <source>
        <strain evidence="3">SB3094</strain>
        <plasmid evidence="3">1</plasmid>
    </source>
</reference>
<dbReference type="PATRIC" id="fig|1435356.3.peg.5328"/>
<sequence>MKSMNEGLRQFTAGMQLTIRNSAAHDTGEMLQQDALERLAVLSVVARLVDQCDLIEAPISQGDTP</sequence>
<protein>
    <recommendedName>
        <fullName evidence="1">Conserved hypothetical protein CHP02391 domain-containing protein</fullName>
    </recommendedName>
</protein>